<dbReference type="OrthoDB" id="5958452at2"/>
<keyword evidence="1" id="KW-0472">Membrane</keyword>
<evidence type="ECO:0000256" key="1">
    <source>
        <dbReference type="SAM" id="Phobius"/>
    </source>
</evidence>
<feature type="transmembrane region" description="Helical" evidence="1">
    <location>
        <begin position="59"/>
        <end position="78"/>
    </location>
</feature>
<evidence type="ECO:0000313" key="3">
    <source>
        <dbReference type="Proteomes" id="UP000265619"/>
    </source>
</evidence>
<gene>
    <name evidence="2" type="ORF">D3H34_14500</name>
</gene>
<evidence type="ECO:0008006" key="4">
    <source>
        <dbReference type="Google" id="ProtNLM"/>
    </source>
</evidence>
<dbReference type="EMBL" id="QXMN01000016">
    <property type="protein sequence ID" value="RIX79311.1"/>
    <property type="molecule type" value="Genomic_DNA"/>
</dbReference>
<dbReference type="AlphaFoldDB" id="A0A9X8D4I6"/>
<dbReference type="Proteomes" id="UP000265619">
    <property type="component" value="Unassembled WGS sequence"/>
</dbReference>
<protein>
    <recommendedName>
        <fullName evidence="4">DUF3325 domain-containing protein</fullName>
    </recommendedName>
</protein>
<comment type="caution">
    <text evidence="2">The sequence shown here is derived from an EMBL/GenBank/DDBJ whole genome shotgun (WGS) entry which is preliminary data.</text>
</comment>
<name>A0A9X8D4I6_9BURK</name>
<sequence>MGVLLSSLGTALGALCVYRAAPHQRLGALLRRPWRLRGAGLALMLAGVVGLCRALHPAAGFFTALTLVMCVWIALPYLTAGRPMPTEDADGAQ</sequence>
<feature type="transmembrane region" description="Helical" evidence="1">
    <location>
        <begin position="35"/>
        <end position="52"/>
    </location>
</feature>
<accession>A0A9X8D4I6</accession>
<evidence type="ECO:0000313" key="2">
    <source>
        <dbReference type="EMBL" id="RIX79311.1"/>
    </source>
</evidence>
<keyword evidence="1" id="KW-1133">Transmembrane helix</keyword>
<proteinExistence type="predicted"/>
<keyword evidence="1" id="KW-0812">Transmembrane</keyword>
<keyword evidence="3" id="KW-1185">Reference proteome</keyword>
<reference evidence="2 3" key="1">
    <citation type="submission" date="2018-09" db="EMBL/GenBank/DDBJ databases">
        <title>Acidovorax cavernicola nov. sp. isolated from Gruta de las Maravillas (Aracena, Spain).</title>
        <authorList>
            <person name="Jurado V."/>
            <person name="Gutierrez-Patricio S."/>
            <person name="Gonzalez-Pimentel J.L."/>
            <person name="Miller A.Z."/>
            <person name="Laiz L."/>
            <person name="Saiz-Jimenez C."/>
        </authorList>
    </citation>
    <scope>NUCLEOTIDE SEQUENCE [LARGE SCALE GENOMIC DNA]</scope>
    <source>
        <strain evidence="2 3">1011MAR4D40.2</strain>
    </source>
</reference>
<organism evidence="2 3">
    <name type="scientific">Acidovorax cavernicola</name>
    <dbReference type="NCBI Taxonomy" id="1675792"/>
    <lineage>
        <taxon>Bacteria</taxon>
        <taxon>Pseudomonadati</taxon>
        <taxon>Pseudomonadota</taxon>
        <taxon>Betaproteobacteria</taxon>
        <taxon>Burkholderiales</taxon>
        <taxon>Comamonadaceae</taxon>
        <taxon>Acidovorax</taxon>
    </lineage>
</organism>